<accession>A0A2V3XZX2</accession>
<dbReference type="Proteomes" id="UP000248057">
    <property type="component" value="Unassembled WGS sequence"/>
</dbReference>
<dbReference type="GO" id="GO:0003677">
    <property type="term" value="F:DNA binding"/>
    <property type="evidence" value="ECO:0007669"/>
    <property type="project" value="InterPro"/>
</dbReference>
<reference evidence="2 3" key="1">
    <citation type="submission" date="2018-05" db="EMBL/GenBank/DDBJ databases">
        <title>Genomic Encyclopedia of Type Strains, Phase IV (KMG-IV): sequencing the most valuable type-strain genomes for metagenomic binning, comparative biology and taxonomic classification.</title>
        <authorList>
            <person name="Goeker M."/>
        </authorList>
    </citation>
    <scope>NUCLEOTIDE SEQUENCE [LARGE SCALE GENOMIC DNA]</scope>
    <source>
        <strain evidence="2 3">DSM 24995</strain>
    </source>
</reference>
<gene>
    <name evidence="2" type="ORF">DFR60_115101</name>
</gene>
<evidence type="ECO:0000313" key="2">
    <source>
        <dbReference type="EMBL" id="PXX48927.1"/>
    </source>
</evidence>
<name>A0A2V3XZX2_9FIRM</name>
<evidence type="ECO:0000313" key="3">
    <source>
        <dbReference type="Proteomes" id="UP000248057"/>
    </source>
</evidence>
<dbReference type="SUPFAM" id="SSF47413">
    <property type="entry name" value="lambda repressor-like DNA-binding domains"/>
    <property type="match status" value="1"/>
</dbReference>
<dbReference type="InterPro" id="IPR001387">
    <property type="entry name" value="Cro/C1-type_HTH"/>
</dbReference>
<evidence type="ECO:0000259" key="1">
    <source>
        <dbReference type="PROSITE" id="PS50943"/>
    </source>
</evidence>
<dbReference type="PROSITE" id="PS50943">
    <property type="entry name" value="HTH_CROC1"/>
    <property type="match status" value="1"/>
</dbReference>
<dbReference type="AlphaFoldDB" id="A0A2V3XZX2"/>
<proteinExistence type="predicted"/>
<dbReference type="InterPro" id="IPR010982">
    <property type="entry name" value="Lambda_DNA-bd_dom_sf"/>
</dbReference>
<protein>
    <submittedName>
        <fullName evidence="2">Helix-turn-helix protein</fullName>
    </submittedName>
</protein>
<dbReference type="CDD" id="cd00093">
    <property type="entry name" value="HTH_XRE"/>
    <property type="match status" value="1"/>
</dbReference>
<sequence>MLMLPPFSELLKQYIQASGVTVYQLAKISGVNRTSIQKAIKGERLPQIESVKVLASKLNLTAAECEMLMEAYEMECCGRNLYIQRKYVKYLIESMALFYERAKMAVCVRQSVEVQLIRPKRKVFTGEYTIGCLLETFLKREAYGREHRGICLSITFAHGFYDRFMSLIGEMDFRELEIRQIIDFVKTPVSMERDNQNLRVLTKIVPYLLIRGEGYRVYQRYVNILEDDGCRIGFPNSILFSDYVFLLSADFKTVYLEEDMEVVKFYRDSFEHQAEQAVNLFKHSVDVIAMGEHFMRCDEAGNSLFWIEEQPCFIPMCREKLVRKVLMEGLPYREQAVELVDKRSRQFYDIKNKIGLFTEEGLAEFASTGVLKDIPVGYARPFTSEERLCLLENLYEEVAGGEGEVLRMINTRLFPISRHISVSVHSMKELSLYLFDEDEARYHCIEIEEYTLVHAFYDFIKYAAQSKYVCSKTDTLSAIQFYIEKLKIEVQK</sequence>
<dbReference type="Gene3D" id="1.10.260.40">
    <property type="entry name" value="lambda repressor-like DNA-binding domains"/>
    <property type="match status" value="1"/>
</dbReference>
<keyword evidence="3" id="KW-1185">Reference proteome</keyword>
<dbReference type="RefSeq" id="WP_110325074.1">
    <property type="nucleotide sequence ID" value="NZ_QJKD01000015.1"/>
</dbReference>
<dbReference type="GeneID" id="86063935"/>
<feature type="domain" description="HTH cro/C1-type" evidence="1">
    <location>
        <begin position="11"/>
        <end position="65"/>
    </location>
</feature>
<organism evidence="2 3">
    <name type="scientific">Hungatella effluvii</name>
    <dbReference type="NCBI Taxonomy" id="1096246"/>
    <lineage>
        <taxon>Bacteria</taxon>
        <taxon>Bacillati</taxon>
        <taxon>Bacillota</taxon>
        <taxon>Clostridia</taxon>
        <taxon>Lachnospirales</taxon>
        <taxon>Lachnospiraceae</taxon>
        <taxon>Hungatella</taxon>
    </lineage>
</organism>
<dbReference type="Pfam" id="PF01381">
    <property type="entry name" value="HTH_3"/>
    <property type="match status" value="1"/>
</dbReference>
<dbReference type="EMBL" id="QJKD01000015">
    <property type="protein sequence ID" value="PXX48927.1"/>
    <property type="molecule type" value="Genomic_DNA"/>
</dbReference>
<dbReference type="SMART" id="SM00530">
    <property type="entry name" value="HTH_XRE"/>
    <property type="match status" value="1"/>
</dbReference>
<comment type="caution">
    <text evidence="2">The sequence shown here is derived from an EMBL/GenBank/DDBJ whole genome shotgun (WGS) entry which is preliminary data.</text>
</comment>